<dbReference type="PANTHER" id="PTHR43355:SF2">
    <property type="entry name" value="FLAVIN REDUCTASE (NADPH)"/>
    <property type="match status" value="1"/>
</dbReference>
<dbReference type="AlphaFoldDB" id="A0AA86YLS0"/>
<reference evidence="3" key="2">
    <citation type="submission" date="2008-04" db="EMBL/GenBank/DDBJ databases">
        <title>Draft genome sequence of Providencia stuartii(ATCC 25827).</title>
        <authorList>
            <person name="Sudarsanam P."/>
            <person name="Ley R."/>
            <person name="Guruge J."/>
            <person name="Turnbaugh P.J."/>
            <person name="Mahowald M."/>
            <person name="Liep D."/>
            <person name="Gordon J."/>
        </authorList>
    </citation>
    <scope>NUCLEOTIDE SEQUENCE [LARGE SCALE GENOMIC DNA]</scope>
    <source>
        <strain evidence="3">ATCC 25827</strain>
    </source>
</reference>
<evidence type="ECO:0000313" key="3">
    <source>
        <dbReference type="Proteomes" id="UP000004506"/>
    </source>
</evidence>
<name>A0AA86YLS0_PROST</name>
<accession>A0AA86YLS0</accession>
<dbReference type="SUPFAM" id="SSF51735">
    <property type="entry name" value="NAD(P)-binding Rossmann-fold domains"/>
    <property type="match status" value="1"/>
</dbReference>
<proteinExistence type="predicted"/>
<dbReference type="GO" id="GO:0016646">
    <property type="term" value="F:oxidoreductase activity, acting on the CH-NH group of donors, NAD or NADP as acceptor"/>
    <property type="evidence" value="ECO:0007669"/>
    <property type="project" value="TreeGrafter"/>
</dbReference>
<evidence type="ECO:0000259" key="1">
    <source>
        <dbReference type="Pfam" id="PF13460"/>
    </source>
</evidence>
<organism evidence="2 3">
    <name type="scientific">Providencia stuartii ATCC 25827</name>
    <dbReference type="NCBI Taxonomy" id="471874"/>
    <lineage>
        <taxon>Bacteria</taxon>
        <taxon>Pseudomonadati</taxon>
        <taxon>Pseudomonadota</taxon>
        <taxon>Gammaproteobacteria</taxon>
        <taxon>Enterobacterales</taxon>
        <taxon>Morganellaceae</taxon>
        <taxon>Providencia</taxon>
    </lineage>
</organism>
<evidence type="ECO:0000313" key="2">
    <source>
        <dbReference type="EMBL" id="EDU60268.1"/>
    </source>
</evidence>
<dbReference type="InterPro" id="IPR016040">
    <property type="entry name" value="NAD(P)-bd_dom"/>
</dbReference>
<comment type="caution">
    <text evidence="2">The sequence shown here is derived from an EMBL/GenBank/DDBJ whole genome shotgun (WGS) entry which is preliminary data.</text>
</comment>
<reference evidence="2 3" key="3">
    <citation type="submission" date="2008-05" db="EMBL/GenBank/DDBJ databases">
        <authorList>
            <person name="Fulton L."/>
            <person name="Clifton S."/>
            <person name="Fulton B."/>
            <person name="Xu J."/>
            <person name="Minx P."/>
            <person name="Pepin K.H."/>
            <person name="Johnson M."/>
            <person name="Thiruvilangam P."/>
            <person name="Bhonagiri V."/>
            <person name="Nash W.E."/>
            <person name="Mardis E.R."/>
            <person name="Wilson R.K."/>
        </authorList>
    </citation>
    <scope>NUCLEOTIDE SEQUENCE [LARGE SCALE GENOMIC DNA]</scope>
    <source>
        <strain evidence="2 3">ATCC 25827</strain>
    </source>
</reference>
<reference evidence="3" key="1">
    <citation type="submission" date="2008-04" db="EMBL/GenBank/DDBJ databases">
        <title>Draft genome sequence of Providencia stuartii (ATCC 25827).</title>
        <authorList>
            <person name="Sudarsanam P."/>
            <person name="Ley R."/>
            <person name="Guruge J."/>
            <person name="Turnbaugh P.J."/>
            <person name="Mahowald M."/>
            <person name="Liep D."/>
            <person name="Gordon J."/>
        </authorList>
    </citation>
    <scope>NUCLEOTIDE SEQUENCE [LARGE SCALE GENOMIC DNA]</scope>
    <source>
        <strain evidence="3">ATCC 25827</strain>
    </source>
</reference>
<dbReference type="Proteomes" id="UP000004506">
    <property type="component" value="Unassembled WGS sequence"/>
</dbReference>
<dbReference type="InterPro" id="IPR036291">
    <property type="entry name" value="NAD(P)-bd_dom_sf"/>
</dbReference>
<dbReference type="PANTHER" id="PTHR43355">
    <property type="entry name" value="FLAVIN REDUCTASE (NADPH)"/>
    <property type="match status" value="1"/>
</dbReference>
<dbReference type="CDD" id="cd05244">
    <property type="entry name" value="BVR-B_like_SDR_a"/>
    <property type="match status" value="1"/>
</dbReference>
<dbReference type="Pfam" id="PF13460">
    <property type="entry name" value="NAD_binding_10"/>
    <property type="match status" value="1"/>
</dbReference>
<dbReference type="Gene3D" id="3.40.50.720">
    <property type="entry name" value="NAD(P)-binding Rossmann-like Domain"/>
    <property type="match status" value="1"/>
</dbReference>
<dbReference type="InterPro" id="IPR051606">
    <property type="entry name" value="Polyketide_Oxido-like"/>
</dbReference>
<sequence length="214" mass="23232">MMKISIIGATGFVGKVLVNEALFRQHQVTAISRHSNQLQQHAHLVTASGDVTDIAWLTARLKGQDIVISAFNGGWQNPNLYQDTVTGNQAILQAVKQSGVKRFIVVGGAGSLEIAPGLELIDSPDFPAEIKPGAQAVREFKQQLQNTPELDWTFVSPAAVLESGERTQTFRLAGNQLLMNGNVPAKISVEDLAVAILDEAEKPQFIRKQFTAAY</sequence>
<dbReference type="EMBL" id="ABJD02000101">
    <property type="protein sequence ID" value="EDU60268.1"/>
    <property type="molecule type" value="Genomic_DNA"/>
</dbReference>
<feature type="domain" description="NAD(P)-binding" evidence="1">
    <location>
        <begin position="8"/>
        <end position="199"/>
    </location>
</feature>
<gene>
    <name evidence="2" type="ORF">PROSTU_03474</name>
</gene>
<protein>
    <submittedName>
        <fullName evidence="2">NAD dependent epimerase/dehydratase family protein</fullName>
    </submittedName>
</protein>